<sequence length="840" mass="89925">MVAGQRTGKTAFLRLLLDTSDISPSTSPDKLASVAKFIQGCAGPTSHIRTVSVDVDLDPPDGAPRAPVTLTLVDTPSLDVRDPVSSERVMGDILRHVDSKFAESIEDDYKARTGDHHVHLCIYFLDPDHVVPPSAPTPPVPLVPRPRTGSISLPDPEPVILEPPVTTNPLLCRPTLPLAEISVIRALSTRVNVLPIVARADTLTNDRLAAIKMAIRRDLAEAGIGFGIFDLDNPTQYTDGGSLANGDAKIYGVHLNGSAASSSSSSPTSPITPSFLRLPYALISPDIYSHSDGVTRPSLSRHELVLQYTPSTSNFPSSPAKLVRGKFLRSYRWGSLDVLDHNHSDFLALRQAVFHHMQTLQKYTREYLFDKFRMELIIQQQQQQQQQRPASRDSISSHLLQSNPGPSQLPSLSSRPILTIDAHPIHPTASRRPSDGLQRQLTLGGDSHGAPPPQSLSDSGQENAKGSSKTNRQRAKKITVACNFCRCTLHLCTSAPRVAEVTLFAARKLKCDGGRPACHQCLKRNNPCDYMAPAKRRGGVRRRPYGNGNSDSEGGSGDERSVELEPSQSPEVLSKPLIRVDAADAHHHFAPHPPSRDEPPLLPPLAQPQPQLQTKSEPLMGRGQGMLDVHERPALPPLALPPGELSMGMHASAPPMLPPIRPPSDEQAPLSGGPPTSVSAGPGPAPQTPAQRRRASTASGKGNRASSNYGPKVVACNYCRARKTKCDGTHPTCSSCARRSLACNYVNDPGAPGGPSRRKSSNAVSEPASASTSSNGQAGPASGSVYNGNGNGNGDAFARVYDGEEERELGYREGDDEPPTKRIRIEGGSASSPVAVLGIP</sequence>
<evidence type="ECO:0000313" key="1">
    <source>
        <dbReference type="EMBL" id="KAI0050399.1"/>
    </source>
</evidence>
<reference evidence="1" key="1">
    <citation type="submission" date="2021-02" db="EMBL/GenBank/DDBJ databases">
        <authorList>
            <consortium name="DOE Joint Genome Institute"/>
            <person name="Ahrendt S."/>
            <person name="Looney B.P."/>
            <person name="Miyauchi S."/>
            <person name="Morin E."/>
            <person name="Drula E."/>
            <person name="Courty P.E."/>
            <person name="Chicoki N."/>
            <person name="Fauchery L."/>
            <person name="Kohler A."/>
            <person name="Kuo A."/>
            <person name="Labutti K."/>
            <person name="Pangilinan J."/>
            <person name="Lipzen A."/>
            <person name="Riley R."/>
            <person name="Andreopoulos W."/>
            <person name="He G."/>
            <person name="Johnson J."/>
            <person name="Barry K.W."/>
            <person name="Grigoriev I.V."/>
            <person name="Nagy L."/>
            <person name="Hibbett D."/>
            <person name="Henrissat B."/>
            <person name="Matheny P.B."/>
            <person name="Labbe J."/>
            <person name="Martin F."/>
        </authorList>
    </citation>
    <scope>NUCLEOTIDE SEQUENCE</scope>
    <source>
        <strain evidence="1">FP105234-sp</strain>
    </source>
</reference>
<protein>
    <submittedName>
        <fullName evidence="1">Uncharacterized protein</fullName>
    </submittedName>
</protein>
<evidence type="ECO:0000313" key="2">
    <source>
        <dbReference type="Proteomes" id="UP000814033"/>
    </source>
</evidence>
<organism evidence="1 2">
    <name type="scientific">Auriscalpium vulgare</name>
    <dbReference type="NCBI Taxonomy" id="40419"/>
    <lineage>
        <taxon>Eukaryota</taxon>
        <taxon>Fungi</taxon>
        <taxon>Dikarya</taxon>
        <taxon>Basidiomycota</taxon>
        <taxon>Agaricomycotina</taxon>
        <taxon>Agaricomycetes</taxon>
        <taxon>Russulales</taxon>
        <taxon>Auriscalpiaceae</taxon>
        <taxon>Auriscalpium</taxon>
    </lineage>
</organism>
<comment type="caution">
    <text evidence="1">The sequence shown here is derived from an EMBL/GenBank/DDBJ whole genome shotgun (WGS) entry which is preliminary data.</text>
</comment>
<reference evidence="1" key="2">
    <citation type="journal article" date="2022" name="New Phytol.">
        <title>Evolutionary transition to the ectomycorrhizal habit in the genomes of a hyperdiverse lineage of mushroom-forming fungi.</title>
        <authorList>
            <person name="Looney B."/>
            <person name="Miyauchi S."/>
            <person name="Morin E."/>
            <person name="Drula E."/>
            <person name="Courty P.E."/>
            <person name="Kohler A."/>
            <person name="Kuo A."/>
            <person name="LaButti K."/>
            <person name="Pangilinan J."/>
            <person name="Lipzen A."/>
            <person name="Riley R."/>
            <person name="Andreopoulos W."/>
            <person name="He G."/>
            <person name="Johnson J."/>
            <person name="Nolan M."/>
            <person name="Tritt A."/>
            <person name="Barry K.W."/>
            <person name="Grigoriev I.V."/>
            <person name="Nagy L.G."/>
            <person name="Hibbett D."/>
            <person name="Henrissat B."/>
            <person name="Matheny P.B."/>
            <person name="Labbe J."/>
            <person name="Martin F.M."/>
        </authorList>
    </citation>
    <scope>NUCLEOTIDE SEQUENCE</scope>
    <source>
        <strain evidence="1">FP105234-sp</strain>
    </source>
</reference>
<proteinExistence type="predicted"/>
<keyword evidence="2" id="KW-1185">Reference proteome</keyword>
<dbReference type="Proteomes" id="UP000814033">
    <property type="component" value="Unassembled WGS sequence"/>
</dbReference>
<gene>
    <name evidence="1" type="ORF">FA95DRAFT_1487389</name>
</gene>
<name>A0ACB8S280_9AGAM</name>
<accession>A0ACB8S280</accession>
<dbReference type="EMBL" id="MU275862">
    <property type="protein sequence ID" value="KAI0050399.1"/>
    <property type="molecule type" value="Genomic_DNA"/>
</dbReference>